<dbReference type="InterPro" id="IPR022755">
    <property type="entry name" value="Znf_C2H2_jaz"/>
</dbReference>
<dbReference type="KEGG" id="ndi:NDAI_0F03800"/>
<dbReference type="STRING" id="1071378.G0WD37"/>
<dbReference type="InterPro" id="IPR018253">
    <property type="entry name" value="DnaJ_domain_CS"/>
</dbReference>
<dbReference type="InterPro" id="IPR001623">
    <property type="entry name" value="DnaJ_domain"/>
</dbReference>
<dbReference type="FunFam" id="1.10.287.110:FF:000046">
    <property type="entry name" value="dnaJ homolog subfamily C member 21"/>
    <property type="match status" value="1"/>
</dbReference>
<name>G0WD37_NAUDC</name>
<dbReference type="GO" id="GO:0008270">
    <property type="term" value="F:zinc ion binding"/>
    <property type="evidence" value="ECO:0007669"/>
    <property type="project" value="UniProtKB-KW"/>
</dbReference>
<reference evidence="9 10" key="1">
    <citation type="journal article" date="2011" name="Proc. Natl. Acad. Sci. U.S.A.">
        <title>Evolutionary erosion of yeast sex chromosomes by mating-type switching accidents.</title>
        <authorList>
            <person name="Gordon J.L."/>
            <person name="Armisen D."/>
            <person name="Proux-Wera E."/>
            <person name="Oheigeartaigh S.S."/>
            <person name="Byrne K.P."/>
            <person name="Wolfe K.H."/>
        </authorList>
    </citation>
    <scope>NUCLEOTIDE SEQUENCE [LARGE SCALE GENOMIC DNA]</scope>
    <source>
        <strain evidence="10">ATCC 10597 / BCRC 20456 / CBS 421 / NBRC 0211 / NRRL Y-12639</strain>
    </source>
</reference>
<feature type="compositionally biased region" description="Acidic residues" evidence="6">
    <location>
        <begin position="451"/>
        <end position="460"/>
    </location>
</feature>
<keyword evidence="3" id="KW-0862">Zinc</keyword>
<evidence type="ECO:0000259" key="8">
    <source>
        <dbReference type="PROSITE" id="PS50157"/>
    </source>
</evidence>
<dbReference type="PANTHER" id="PTHR44029:SF1">
    <property type="entry name" value="DNAJ HOMOLOG SUBFAMILY C MEMBER 21"/>
    <property type="match status" value="1"/>
</dbReference>
<evidence type="ECO:0000256" key="4">
    <source>
        <dbReference type="PROSITE-ProRule" id="PRU00042"/>
    </source>
</evidence>
<dbReference type="InterPro" id="IPR036236">
    <property type="entry name" value="Znf_C2H2_sf"/>
</dbReference>
<evidence type="ECO:0000259" key="7">
    <source>
        <dbReference type="PROSITE" id="PS50076"/>
    </source>
</evidence>
<dbReference type="Pfam" id="PF00226">
    <property type="entry name" value="DnaJ"/>
    <property type="match status" value="1"/>
</dbReference>
<evidence type="ECO:0000256" key="3">
    <source>
        <dbReference type="ARBA" id="ARBA00022833"/>
    </source>
</evidence>
<dbReference type="HOGENOM" id="CLU_009539_2_1_1"/>
<evidence type="ECO:0000256" key="1">
    <source>
        <dbReference type="ARBA" id="ARBA00022723"/>
    </source>
</evidence>
<gene>
    <name evidence="9" type="primary">NDAI0F03800</name>
    <name evidence="9" type="ordered locus">NDAI_0F03800</name>
</gene>
<feature type="compositionally biased region" description="Polar residues" evidence="6">
    <location>
        <begin position="487"/>
        <end position="497"/>
    </location>
</feature>
<sequence>MKTCYYELLGVEVTASDAELKKAYRKKALQFHPDKNPDNVDEATENFATIRAAYEVLSDPQERAWYDAHKEQILNDSPIGTAEDGYYDDEDHVVDSTVTGVTTDELLMFFNLSLYTKVNDSPAGLYQIAGKIFSKLAKDEVMCGRRLGLKNYDFYQDDYFENDINEIGYLKACDRRGFNIDDSNYLFPGFGYSSTDYEYLKRFYKVWASFSTLKSFSWKDEYMYSRTYDRRTKREINKRNEKARQQARNEYNKTVKRFVSFIKKLDKRMKDGIRRAEEERLQKEEQRKKELKENINKKNNNVDGSEFEVQSWQAVEENWDEFEKRYERADEIKDDETLETSIPTNESDEIIVYECFVCKKVFKSEKQFENHTKTKSHKKKVYELQKEVRKENMTFGLDELSDLDEFKSVDGSTIDENDTTLNINVDKIDLEKLNAELAEIERQLAASPSDSDSDSDSEDNIDGKVEEFEIEIDDVSLNEEMDDKTDGVQSPESNTESKPADNKEKDDGEDDEEEEEEEEEEEDELTKILASLTEKKFQVSDEEEDWNTNNKNKKKKKSKKQNNKSKEISSRTSTPSLTVSKEPSTDNTNQTEICGTCGQVFDSRNHLFQHVKSMGHAAPTSKVKKAKKSKTKKKKNKI</sequence>
<dbReference type="Proteomes" id="UP000000689">
    <property type="component" value="Chromosome 6"/>
</dbReference>
<dbReference type="SUPFAM" id="SSF57667">
    <property type="entry name" value="beta-beta-alpha zinc fingers"/>
    <property type="match status" value="1"/>
</dbReference>
<feature type="domain" description="C2H2-type" evidence="8">
    <location>
        <begin position="592"/>
        <end position="621"/>
    </location>
</feature>
<feature type="region of interest" description="Disordered" evidence="6">
    <location>
        <begin position="611"/>
        <end position="638"/>
    </location>
</feature>
<keyword evidence="2 4" id="KW-0863">Zinc-finger</keyword>
<feature type="compositionally biased region" description="Acidic residues" evidence="6">
    <location>
        <begin position="507"/>
        <end position="524"/>
    </location>
</feature>
<dbReference type="InterPro" id="IPR051964">
    <property type="entry name" value="Chaperone_stress_response"/>
</dbReference>
<dbReference type="EMBL" id="HE580272">
    <property type="protein sequence ID" value="CCD25698.1"/>
    <property type="molecule type" value="Genomic_DNA"/>
</dbReference>
<dbReference type="InterPro" id="IPR013087">
    <property type="entry name" value="Znf_C2H2_type"/>
</dbReference>
<feature type="coiled-coil region" evidence="5">
    <location>
        <begin position="233"/>
        <end position="308"/>
    </location>
</feature>
<dbReference type="PROSITE" id="PS50157">
    <property type="entry name" value="ZINC_FINGER_C2H2_2"/>
    <property type="match status" value="2"/>
</dbReference>
<feature type="region of interest" description="Disordered" evidence="6">
    <location>
        <begin position="443"/>
        <end position="590"/>
    </location>
</feature>
<evidence type="ECO:0000313" key="9">
    <source>
        <dbReference type="EMBL" id="CCD25698.1"/>
    </source>
</evidence>
<keyword evidence="10" id="KW-1185">Reference proteome</keyword>
<dbReference type="OMA" id="RANHEES"/>
<dbReference type="PROSITE" id="PS00028">
    <property type="entry name" value="ZINC_FINGER_C2H2_1"/>
    <property type="match status" value="2"/>
</dbReference>
<dbReference type="SMART" id="SM00355">
    <property type="entry name" value="ZnF_C2H2"/>
    <property type="match status" value="2"/>
</dbReference>
<feature type="compositionally biased region" description="Acidic residues" evidence="6">
    <location>
        <begin position="468"/>
        <end position="483"/>
    </location>
</feature>
<evidence type="ECO:0000256" key="5">
    <source>
        <dbReference type="SAM" id="Coils"/>
    </source>
</evidence>
<dbReference type="SUPFAM" id="SSF46565">
    <property type="entry name" value="Chaperone J-domain"/>
    <property type="match status" value="1"/>
</dbReference>
<dbReference type="GO" id="GO:0005737">
    <property type="term" value="C:cytoplasm"/>
    <property type="evidence" value="ECO:0007669"/>
    <property type="project" value="TreeGrafter"/>
</dbReference>
<dbReference type="InterPro" id="IPR036869">
    <property type="entry name" value="J_dom_sf"/>
</dbReference>
<feature type="domain" description="C2H2-type" evidence="8">
    <location>
        <begin position="353"/>
        <end position="380"/>
    </location>
</feature>
<dbReference type="PROSITE" id="PS00636">
    <property type="entry name" value="DNAJ_1"/>
    <property type="match status" value="1"/>
</dbReference>
<feature type="compositionally biased region" description="Basic residues" evidence="6">
    <location>
        <begin position="622"/>
        <end position="638"/>
    </location>
</feature>
<dbReference type="OrthoDB" id="5894at2759"/>
<dbReference type="PANTHER" id="PTHR44029">
    <property type="entry name" value="DNAJ HOMOLOG SUBFAMILY C MEMBER 21"/>
    <property type="match status" value="1"/>
</dbReference>
<evidence type="ECO:0000256" key="2">
    <source>
        <dbReference type="ARBA" id="ARBA00022771"/>
    </source>
</evidence>
<dbReference type="Gene3D" id="3.30.160.60">
    <property type="entry name" value="Classic Zinc Finger"/>
    <property type="match status" value="1"/>
</dbReference>
<dbReference type="InterPro" id="IPR054076">
    <property type="entry name" value="ZUO1-like_ZHD"/>
</dbReference>
<dbReference type="SMART" id="SM00271">
    <property type="entry name" value="DnaJ"/>
    <property type="match status" value="1"/>
</dbReference>
<dbReference type="Pfam" id="PF12171">
    <property type="entry name" value="zf-C2H2_jaz"/>
    <property type="match status" value="1"/>
</dbReference>
<dbReference type="GeneID" id="11497036"/>
<dbReference type="RefSeq" id="XP_003670941.1">
    <property type="nucleotide sequence ID" value="XM_003670893.1"/>
</dbReference>
<feature type="compositionally biased region" description="Basic residues" evidence="6">
    <location>
        <begin position="551"/>
        <end position="563"/>
    </location>
</feature>
<dbReference type="CDD" id="cd06257">
    <property type="entry name" value="DnaJ"/>
    <property type="match status" value="1"/>
</dbReference>
<protein>
    <recommendedName>
        <fullName evidence="11">J domain-containing protein</fullName>
    </recommendedName>
</protein>
<evidence type="ECO:0000256" key="6">
    <source>
        <dbReference type="SAM" id="MobiDB-lite"/>
    </source>
</evidence>
<dbReference type="PROSITE" id="PS50076">
    <property type="entry name" value="DNAJ_2"/>
    <property type="match status" value="1"/>
</dbReference>
<keyword evidence="5" id="KW-0175">Coiled coil</keyword>
<accession>G0WD37</accession>
<evidence type="ECO:0008006" key="11">
    <source>
        <dbReference type="Google" id="ProtNLM"/>
    </source>
</evidence>
<dbReference type="Gene3D" id="1.10.287.110">
    <property type="entry name" value="DnaJ domain"/>
    <property type="match status" value="1"/>
</dbReference>
<dbReference type="Pfam" id="PF21884">
    <property type="entry name" value="ZUO1-like_ZHD"/>
    <property type="match status" value="1"/>
</dbReference>
<proteinExistence type="predicted"/>
<feature type="compositionally biased region" description="Polar residues" evidence="6">
    <location>
        <begin position="570"/>
        <end position="590"/>
    </location>
</feature>
<dbReference type="eggNOG" id="KOG0717">
    <property type="taxonomic scope" value="Eukaryota"/>
</dbReference>
<dbReference type="AlphaFoldDB" id="G0WD37"/>
<keyword evidence="1" id="KW-0479">Metal-binding</keyword>
<dbReference type="PRINTS" id="PR00625">
    <property type="entry name" value="JDOMAIN"/>
</dbReference>
<evidence type="ECO:0000313" key="10">
    <source>
        <dbReference type="Proteomes" id="UP000000689"/>
    </source>
</evidence>
<feature type="domain" description="J" evidence="7">
    <location>
        <begin position="4"/>
        <end position="70"/>
    </location>
</feature>
<organism evidence="9 10">
    <name type="scientific">Naumovozyma dairenensis (strain ATCC 10597 / BCRC 20456 / CBS 421 / NBRC 0211 / NRRL Y-12639)</name>
    <name type="common">Saccharomyces dairenensis</name>
    <dbReference type="NCBI Taxonomy" id="1071378"/>
    <lineage>
        <taxon>Eukaryota</taxon>
        <taxon>Fungi</taxon>
        <taxon>Dikarya</taxon>
        <taxon>Ascomycota</taxon>
        <taxon>Saccharomycotina</taxon>
        <taxon>Saccharomycetes</taxon>
        <taxon>Saccharomycetales</taxon>
        <taxon>Saccharomycetaceae</taxon>
        <taxon>Naumovozyma</taxon>
    </lineage>
</organism>